<organism evidence="1">
    <name type="scientific">marine sediment metagenome</name>
    <dbReference type="NCBI Taxonomy" id="412755"/>
    <lineage>
        <taxon>unclassified sequences</taxon>
        <taxon>metagenomes</taxon>
        <taxon>ecological metagenomes</taxon>
    </lineage>
</organism>
<dbReference type="AlphaFoldDB" id="X1KRV6"/>
<evidence type="ECO:0008006" key="2">
    <source>
        <dbReference type="Google" id="ProtNLM"/>
    </source>
</evidence>
<dbReference type="Gene3D" id="2.60.120.380">
    <property type="match status" value="1"/>
</dbReference>
<protein>
    <recommendedName>
        <fullName evidence="2">Peptidase C-terminal archaeal/bacterial domain-containing protein</fullName>
    </recommendedName>
</protein>
<evidence type="ECO:0000313" key="1">
    <source>
        <dbReference type="EMBL" id="GAH84728.1"/>
    </source>
</evidence>
<feature type="non-terminal residue" evidence="1">
    <location>
        <position position="228"/>
    </location>
</feature>
<name>X1KRV6_9ZZZZ</name>
<accession>X1KRV6</accession>
<sequence length="228" mass="26939">MSDTEYIDINAPWSGFYYIRVYGPNIGSVYDLYWEDLNPGMTGDDWMEDNDDFGSAWYVDPNYYSGLKMVFNDDDWFRTYLRNGDNLEVSIFFKHFEGDLELELYDPSGAHRIGSYSSNDDEKITYMADMAGDWRFRVYHAFGTSELHYDLDIWVNAGGSPDDDYYEYNNEVDVFWKYDNGEQMLNKDHPSFLAENERTWLSELHGLAAQEDHDWYFIDITPGFRHLV</sequence>
<gene>
    <name evidence="1" type="ORF">S03H2_61596</name>
</gene>
<proteinExistence type="predicted"/>
<comment type="caution">
    <text evidence="1">The sequence shown here is derived from an EMBL/GenBank/DDBJ whole genome shotgun (WGS) entry which is preliminary data.</text>
</comment>
<reference evidence="1" key="1">
    <citation type="journal article" date="2014" name="Front. Microbiol.">
        <title>High frequency of phylogenetically diverse reductive dehalogenase-homologous genes in deep subseafloor sedimentary metagenomes.</title>
        <authorList>
            <person name="Kawai M."/>
            <person name="Futagami T."/>
            <person name="Toyoda A."/>
            <person name="Takaki Y."/>
            <person name="Nishi S."/>
            <person name="Hori S."/>
            <person name="Arai W."/>
            <person name="Tsubouchi T."/>
            <person name="Morono Y."/>
            <person name="Uchiyama I."/>
            <person name="Ito T."/>
            <person name="Fujiyama A."/>
            <person name="Inagaki F."/>
            <person name="Takami H."/>
        </authorList>
    </citation>
    <scope>NUCLEOTIDE SEQUENCE</scope>
    <source>
        <strain evidence="1">Expedition CK06-06</strain>
    </source>
</reference>
<dbReference type="EMBL" id="BARU01039763">
    <property type="protein sequence ID" value="GAH84728.1"/>
    <property type="molecule type" value="Genomic_DNA"/>
</dbReference>